<dbReference type="PROSITE" id="PS50297">
    <property type="entry name" value="ANK_REP_REGION"/>
    <property type="match status" value="1"/>
</dbReference>
<dbReference type="InterPro" id="IPR037986">
    <property type="entry name" value="Myo5p-like_CBD_DIL"/>
</dbReference>
<evidence type="ECO:0000256" key="2">
    <source>
        <dbReference type="SAM" id="MobiDB-lite"/>
    </source>
</evidence>
<evidence type="ECO:0000313" key="5">
    <source>
        <dbReference type="Proteomes" id="UP000518752"/>
    </source>
</evidence>
<comment type="caution">
    <text evidence="4">The sequence shown here is derived from an EMBL/GenBank/DDBJ whole genome shotgun (WGS) entry which is preliminary data.</text>
</comment>
<name>A0A8H5M970_9AGAR</name>
<dbReference type="GO" id="GO:0051020">
    <property type="term" value="F:GTPase binding"/>
    <property type="evidence" value="ECO:0007669"/>
    <property type="project" value="TreeGrafter"/>
</dbReference>
<feature type="domain" description="Dilute" evidence="3">
    <location>
        <begin position="315"/>
        <end position="640"/>
    </location>
</feature>
<feature type="compositionally biased region" description="Pro residues" evidence="2">
    <location>
        <begin position="441"/>
        <end position="453"/>
    </location>
</feature>
<feature type="region of interest" description="Disordered" evidence="2">
    <location>
        <begin position="801"/>
        <end position="854"/>
    </location>
</feature>
<protein>
    <recommendedName>
        <fullName evidence="3">Dilute domain-containing protein</fullName>
    </recommendedName>
</protein>
<feature type="compositionally biased region" description="Polar residues" evidence="2">
    <location>
        <begin position="665"/>
        <end position="682"/>
    </location>
</feature>
<organism evidence="4 5">
    <name type="scientific">Collybiopsis confluens</name>
    <dbReference type="NCBI Taxonomy" id="2823264"/>
    <lineage>
        <taxon>Eukaryota</taxon>
        <taxon>Fungi</taxon>
        <taxon>Dikarya</taxon>
        <taxon>Basidiomycota</taxon>
        <taxon>Agaricomycotina</taxon>
        <taxon>Agaricomycetes</taxon>
        <taxon>Agaricomycetidae</taxon>
        <taxon>Agaricales</taxon>
        <taxon>Marasmiineae</taxon>
        <taxon>Omphalotaceae</taxon>
        <taxon>Collybiopsis</taxon>
    </lineage>
</organism>
<dbReference type="EMBL" id="JAACJN010000040">
    <property type="protein sequence ID" value="KAF5385508.1"/>
    <property type="molecule type" value="Genomic_DNA"/>
</dbReference>
<evidence type="ECO:0000313" key="4">
    <source>
        <dbReference type="EMBL" id="KAF5385508.1"/>
    </source>
</evidence>
<dbReference type="InterPro" id="IPR052072">
    <property type="entry name" value="Vascular_dev_regulator"/>
</dbReference>
<reference evidence="4 5" key="1">
    <citation type="journal article" date="2020" name="ISME J.">
        <title>Uncovering the hidden diversity of litter-decomposition mechanisms in mushroom-forming fungi.</title>
        <authorList>
            <person name="Floudas D."/>
            <person name="Bentzer J."/>
            <person name="Ahren D."/>
            <person name="Johansson T."/>
            <person name="Persson P."/>
            <person name="Tunlid A."/>
        </authorList>
    </citation>
    <scope>NUCLEOTIDE SEQUENCE [LARGE SCALE GENOMIC DNA]</scope>
    <source>
        <strain evidence="4 5">CBS 406.79</strain>
    </source>
</reference>
<dbReference type="PANTHER" id="PTHR16027">
    <property type="entry name" value="DILUTE DOMAIN-CONTAINING PROTEIN YPR089W"/>
    <property type="match status" value="1"/>
</dbReference>
<dbReference type="PROSITE" id="PS51126">
    <property type="entry name" value="DILUTE"/>
    <property type="match status" value="1"/>
</dbReference>
<dbReference type="InterPro" id="IPR002710">
    <property type="entry name" value="Dilute_dom"/>
</dbReference>
<gene>
    <name evidence="4" type="ORF">D9757_005357</name>
</gene>
<dbReference type="PANTHER" id="PTHR16027:SF6">
    <property type="entry name" value="DILUTE DOMAIN-CONTAINING PROTEIN"/>
    <property type="match status" value="1"/>
</dbReference>
<proteinExistence type="predicted"/>
<dbReference type="Pfam" id="PF01843">
    <property type="entry name" value="DIL"/>
    <property type="match status" value="1"/>
</dbReference>
<dbReference type="InterPro" id="IPR036770">
    <property type="entry name" value="Ankyrin_rpt-contain_sf"/>
</dbReference>
<feature type="compositionally biased region" description="Polar residues" evidence="2">
    <location>
        <begin position="754"/>
        <end position="767"/>
    </location>
</feature>
<dbReference type="AlphaFoldDB" id="A0A8H5M970"/>
<accession>A0A8H5M970</accession>
<keyword evidence="5" id="KW-1185">Reference proteome</keyword>
<dbReference type="CDD" id="cd15473">
    <property type="entry name" value="Myo5p-like_CBD_DIL_ANK"/>
    <property type="match status" value="1"/>
</dbReference>
<evidence type="ECO:0000259" key="3">
    <source>
        <dbReference type="PROSITE" id="PS51126"/>
    </source>
</evidence>
<dbReference type="Gene3D" id="1.25.40.20">
    <property type="entry name" value="Ankyrin repeat-containing domain"/>
    <property type="match status" value="1"/>
</dbReference>
<feature type="repeat" description="ANK" evidence="1">
    <location>
        <begin position="120"/>
        <end position="144"/>
    </location>
</feature>
<feature type="region of interest" description="Disordered" evidence="2">
    <location>
        <begin position="730"/>
        <end position="778"/>
    </location>
</feature>
<sequence length="854" mass="95617">MESVVDFTPEPDLYPLIPTTAHIAVQLSSHSGLNPDQKAQLVRHCLNRACVFGDIGILQYLFSDPQAHPFIDLAMQDEDGVGLVSLTIHGFGAESERDVEREECVRLLIAQGADLSADKDGWTPLHYAALLSPPTLVSHLMTHGCSAFDVTRRKLAPLDIVTAHSMIPGRAAVAFLLEEAMRGEGWTGGPMEAKRRILDERMKRKGTQQSVREHVGKALSIHPRWWNTASDDDFSLSDDSDSEGDEDEDEILYTPSPDYTNMLVFSPPSLPAIFDSLITNYPPSFRNPQPANLLYMLARFACLTCDHNWLEDFMLGATEAIEDCFFNRPDDITVLVFWLYNTTIWLHLMQCDKSISEVCEMLGSFELIEETINSVFVFIIRIAERKIDELLDSTLLEYQSLGSEFDSVQFESEQWLFLRPFTGKKKITQPPASANSTLRGPPSPLPIRPPSPSPSISSFSSLRQTFSRTRASSSATPLHSLFAEDSQTPAPNTLTSYLTALHTFLTLSDINPALITQLWSQVMYWTSCEMFNRVLTRKKYLCRSRAIQIGMNLSVLEEWVGQMGLPRGVQSHFAPVRDLLNWLQCLSSITEFLDLVATIQAMKSINPLQMRRAVRDYKYEVNEGRMTDECVQYLTQLQKDWERHRVKLGVEALRKEMNDRDHEGSVSSLASESPDVSTTPAELSASQEAIDLLFDVKTDKSAWEPAQPPKVLGELLDSRYMLPLIFPSDPRMLSARPGNSPPNDDEKRSALPTPESTRSVSRASQVSRGAMAWHSRNRKVRKVDSGALKWIDGAVSASRWGRPVLDEGDGVEIEDSEDADTRITPLTRNRSARRTRASIGGGTSPVDEELSNAM</sequence>
<dbReference type="SMART" id="SM01132">
    <property type="entry name" value="DIL"/>
    <property type="match status" value="1"/>
</dbReference>
<dbReference type="Proteomes" id="UP000518752">
    <property type="component" value="Unassembled WGS sequence"/>
</dbReference>
<keyword evidence="1" id="KW-0040">ANK repeat</keyword>
<dbReference type="Pfam" id="PF12796">
    <property type="entry name" value="Ank_2"/>
    <property type="match status" value="1"/>
</dbReference>
<feature type="compositionally biased region" description="Acidic residues" evidence="2">
    <location>
        <begin position="806"/>
        <end position="818"/>
    </location>
</feature>
<dbReference type="OrthoDB" id="426293at2759"/>
<evidence type="ECO:0000256" key="1">
    <source>
        <dbReference type="PROSITE-ProRule" id="PRU00023"/>
    </source>
</evidence>
<feature type="region of interest" description="Disordered" evidence="2">
    <location>
        <begin position="427"/>
        <end position="459"/>
    </location>
</feature>
<dbReference type="SUPFAM" id="SSF48403">
    <property type="entry name" value="Ankyrin repeat"/>
    <property type="match status" value="1"/>
</dbReference>
<dbReference type="InterPro" id="IPR002110">
    <property type="entry name" value="Ankyrin_rpt"/>
</dbReference>
<feature type="region of interest" description="Disordered" evidence="2">
    <location>
        <begin position="656"/>
        <end position="682"/>
    </location>
</feature>
<dbReference type="PROSITE" id="PS50088">
    <property type="entry name" value="ANK_REPEAT"/>
    <property type="match status" value="1"/>
</dbReference>